<dbReference type="Proteomes" id="UP000177171">
    <property type="component" value="Unassembled WGS sequence"/>
</dbReference>
<reference evidence="1 2" key="1">
    <citation type="journal article" date="2016" name="Nat. Commun.">
        <title>Thousands of microbial genomes shed light on interconnected biogeochemical processes in an aquifer system.</title>
        <authorList>
            <person name="Anantharaman K."/>
            <person name="Brown C.T."/>
            <person name="Hug L.A."/>
            <person name="Sharon I."/>
            <person name="Castelle C.J."/>
            <person name="Probst A.J."/>
            <person name="Thomas B.C."/>
            <person name="Singh A."/>
            <person name="Wilkins M.J."/>
            <person name="Karaoz U."/>
            <person name="Brodie E.L."/>
            <person name="Williams K.H."/>
            <person name="Hubbard S.S."/>
            <person name="Banfield J.F."/>
        </authorList>
    </citation>
    <scope>NUCLEOTIDE SEQUENCE [LARGE SCALE GENOMIC DNA]</scope>
</reference>
<gene>
    <name evidence="1" type="ORF">A3G49_03510</name>
</gene>
<evidence type="ECO:0008006" key="3">
    <source>
        <dbReference type="Google" id="ProtNLM"/>
    </source>
</evidence>
<organism evidence="1 2">
    <name type="scientific">Candidatus Sungbacteria bacterium RIFCSPLOWO2_12_FULL_41_11</name>
    <dbReference type="NCBI Taxonomy" id="1802286"/>
    <lineage>
        <taxon>Bacteria</taxon>
        <taxon>Candidatus Sungiibacteriota</taxon>
    </lineage>
</organism>
<name>A0A1G2LT31_9BACT</name>
<evidence type="ECO:0000313" key="1">
    <source>
        <dbReference type="EMBL" id="OHA14767.1"/>
    </source>
</evidence>
<dbReference type="AlphaFoldDB" id="A0A1G2LT31"/>
<evidence type="ECO:0000313" key="2">
    <source>
        <dbReference type="Proteomes" id="UP000177171"/>
    </source>
</evidence>
<protein>
    <recommendedName>
        <fullName evidence="3">Nucleoside 2-deoxyribosyltransferase</fullName>
    </recommendedName>
</protein>
<sequence>MPFYIYFCGGMRPNKNGIYWQDIVRKAVPPDKDIRYLDPCKKRKVPGENEDLQEFFALDLFWAGMAHIIFVNMEPTNPGGHMGALEIGYVLGQAGREKLVIIVNQDPSDSDNALYRYRGVINAAGNPNKVYKTIDEGIVMLKRAVAQFRENPDAKEAYGE</sequence>
<accession>A0A1G2LT31</accession>
<dbReference type="EMBL" id="MHQY01000003">
    <property type="protein sequence ID" value="OHA14767.1"/>
    <property type="molecule type" value="Genomic_DNA"/>
</dbReference>
<comment type="caution">
    <text evidence="1">The sequence shown here is derived from an EMBL/GenBank/DDBJ whole genome shotgun (WGS) entry which is preliminary data.</text>
</comment>
<proteinExistence type="predicted"/>